<keyword evidence="1" id="KW-1133">Transmembrane helix</keyword>
<evidence type="ECO:0000313" key="2">
    <source>
        <dbReference type="EMBL" id="PLN85527.1"/>
    </source>
</evidence>
<keyword evidence="1" id="KW-0472">Membrane</keyword>
<sequence>MSIDGEKERETKNCVQKSVYPILAELCFINCPSFSSFFSSFLPFYYRVSILSPRSI</sequence>
<dbReference type="AlphaFoldDB" id="A0A2J5I6E4"/>
<reference evidence="3" key="1">
    <citation type="submission" date="2017-12" db="EMBL/GenBank/DDBJ databases">
        <authorList>
            <consortium name="DOE Joint Genome Institute"/>
            <person name="Mondo S.J."/>
            <person name="Kjaerbolling I."/>
            <person name="Vesth T.C."/>
            <person name="Frisvad J.C."/>
            <person name="Nybo J.L."/>
            <person name="Theobald S."/>
            <person name="Kuo A."/>
            <person name="Bowyer P."/>
            <person name="Matsuda Y."/>
            <person name="Lyhne E.K."/>
            <person name="Kogle M.E."/>
            <person name="Clum A."/>
            <person name="Lipzen A."/>
            <person name="Salamov A."/>
            <person name="Ngan C.Y."/>
            <person name="Daum C."/>
            <person name="Chiniquy J."/>
            <person name="Barry K."/>
            <person name="LaButti K."/>
            <person name="Haridas S."/>
            <person name="Simmons B.A."/>
            <person name="Magnuson J.K."/>
            <person name="Mortensen U.H."/>
            <person name="Larsen T.O."/>
            <person name="Grigoriev I.V."/>
            <person name="Baker S.E."/>
            <person name="Andersen M.R."/>
            <person name="Nordberg H.P."/>
            <person name="Cantor M.N."/>
            <person name="Hua S.X."/>
        </authorList>
    </citation>
    <scope>NUCLEOTIDE SEQUENCE [LARGE SCALE GENOMIC DNA]</scope>
    <source>
        <strain evidence="3">IBT 19404</strain>
    </source>
</reference>
<evidence type="ECO:0000313" key="3">
    <source>
        <dbReference type="Proteomes" id="UP000235023"/>
    </source>
</evidence>
<dbReference type="EMBL" id="KZ559504">
    <property type="protein sequence ID" value="PLN85527.1"/>
    <property type="molecule type" value="Genomic_DNA"/>
</dbReference>
<keyword evidence="1" id="KW-0812">Transmembrane</keyword>
<evidence type="ECO:0000256" key="1">
    <source>
        <dbReference type="SAM" id="Phobius"/>
    </source>
</evidence>
<keyword evidence="3" id="KW-1185">Reference proteome</keyword>
<gene>
    <name evidence="2" type="ORF">BDW42DRAFT_160665</name>
</gene>
<name>A0A2J5I6E4_9EURO</name>
<feature type="transmembrane region" description="Helical" evidence="1">
    <location>
        <begin position="20"/>
        <end position="46"/>
    </location>
</feature>
<organism evidence="2 3">
    <name type="scientific">Aspergillus taichungensis</name>
    <dbReference type="NCBI Taxonomy" id="482145"/>
    <lineage>
        <taxon>Eukaryota</taxon>
        <taxon>Fungi</taxon>
        <taxon>Dikarya</taxon>
        <taxon>Ascomycota</taxon>
        <taxon>Pezizomycotina</taxon>
        <taxon>Eurotiomycetes</taxon>
        <taxon>Eurotiomycetidae</taxon>
        <taxon>Eurotiales</taxon>
        <taxon>Aspergillaceae</taxon>
        <taxon>Aspergillus</taxon>
        <taxon>Aspergillus subgen. Circumdati</taxon>
    </lineage>
</organism>
<proteinExistence type="predicted"/>
<dbReference type="Proteomes" id="UP000235023">
    <property type="component" value="Unassembled WGS sequence"/>
</dbReference>
<protein>
    <submittedName>
        <fullName evidence="2">Uncharacterized protein</fullName>
    </submittedName>
</protein>
<accession>A0A2J5I6E4</accession>